<name>A0A921B1U6_9LACO</name>
<reference evidence="1" key="1">
    <citation type="journal article" date="2021" name="PeerJ">
        <title>Extensive microbial diversity within the chicken gut microbiome revealed by metagenomics and culture.</title>
        <authorList>
            <person name="Gilroy R."/>
            <person name="Ravi A."/>
            <person name="Getino M."/>
            <person name="Pursley I."/>
            <person name="Horton D.L."/>
            <person name="Alikhan N.F."/>
            <person name="Baker D."/>
            <person name="Gharbi K."/>
            <person name="Hall N."/>
            <person name="Watson M."/>
            <person name="Adriaenssens E.M."/>
            <person name="Foster-Nyarko E."/>
            <person name="Jarju S."/>
            <person name="Secka A."/>
            <person name="Antonio M."/>
            <person name="Oren A."/>
            <person name="Chaudhuri R.R."/>
            <person name="La Ragione R."/>
            <person name="Hildebrand F."/>
            <person name="Pallen M.J."/>
        </authorList>
    </citation>
    <scope>NUCLEOTIDE SEQUENCE</scope>
    <source>
        <strain evidence="1">CHK173-2119</strain>
    </source>
</reference>
<protein>
    <submittedName>
        <fullName evidence="1">ABC transporter ATP-binding protein</fullName>
    </submittedName>
</protein>
<dbReference type="GO" id="GO:0005524">
    <property type="term" value="F:ATP binding"/>
    <property type="evidence" value="ECO:0007669"/>
    <property type="project" value="UniProtKB-KW"/>
</dbReference>
<proteinExistence type="predicted"/>
<reference evidence="1" key="2">
    <citation type="submission" date="2021-09" db="EMBL/GenBank/DDBJ databases">
        <authorList>
            <person name="Gilroy R."/>
        </authorList>
    </citation>
    <scope>NUCLEOTIDE SEQUENCE</scope>
    <source>
        <strain evidence="1">CHK173-2119</strain>
    </source>
</reference>
<organism evidence="1 2">
    <name type="scientific">Lapidilactobacillus dextrinicus</name>
    <dbReference type="NCBI Taxonomy" id="51664"/>
    <lineage>
        <taxon>Bacteria</taxon>
        <taxon>Bacillati</taxon>
        <taxon>Bacillota</taxon>
        <taxon>Bacilli</taxon>
        <taxon>Lactobacillales</taxon>
        <taxon>Lactobacillaceae</taxon>
        <taxon>Lapidilactobacillus</taxon>
    </lineage>
</organism>
<sequence>EIANLIEHVLIIDDGVITKDCDVTLLMNQAHIISGPQIAVQEFTQGLQVLTRKYLGEIERAYVLGELPRDTRTSTVSIQQMPLQELFVCLTEKVGE</sequence>
<dbReference type="Proteomes" id="UP000774947">
    <property type="component" value="Unassembled WGS sequence"/>
</dbReference>
<dbReference type="AlphaFoldDB" id="A0A921B1U6"/>
<evidence type="ECO:0000313" key="1">
    <source>
        <dbReference type="EMBL" id="HJE14472.1"/>
    </source>
</evidence>
<gene>
    <name evidence="1" type="ORF">K8W17_00140</name>
</gene>
<feature type="non-terminal residue" evidence="1">
    <location>
        <position position="1"/>
    </location>
</feature>
<keyword evidence="1" id="KW-0067">ATP-binding</keyword>
<accession>A0A921B1U6</accession>
<keyword evidence="1" id="KW-0547">Nucleotide-binding</keyword>
<dbReference type="EMBL" id="DYXY01000004">
    <property type="protein sequence ID" value="HJE14472.1"/>
    <property type="molecule type" value="Genomic_DNA"/>
</dbReference>
<comment type="caution">
    <text evidence="1">The sequence shown here is derived from an EMBL/GenBank/DDBJ whole genome shotgun (WGS) entry which is preliminary data.</text>
</comment>
<evidence type="ECO:0000313" key="2">
    <source>
        <dbReference type="Proteomes" id="UP000774947"/>
    </source>
</evidence>